<name>A0A7D5M6L3_9ARCH</name>
<dbReference type="PRINTS" id="PR00337">
    <property type="entry name" value="LEUILEVALBP"/>
</dbReference>
<dbReference type="PANTHER" id="PTHR47628">
    <property type="match status" value="1"/>
</dbReference>
<proteinExistence type="predicted"/>
<keyword evidence="2" id="KW-1185">Reference proteome</keyword>
<dbReference type="InterPro" id="IPR000709">
    <property type="entry name" value="Leu_Ile_Val-bd"/>
</dbReference>
<dbReference type="GeneID" id="56068832"/>
<dbReference type="PANTHER" id="PTHR47628:SF1">
    <property type="entry name" value="ALIPHATIC AMIDASE EXPRESSION-REGULATING PROTEIN"/>
    <property type="match status" value="1"/>
</dbReference>
<sequence length="445" mass="50077">MNKILIFSVIGIISVMVIGFTIHNLQNDYTNHVSNNNDLVFERPVIPLDRNNPIKIGILHSLSGTMAISEIAVVDSTLMAIEEINEKGGILGREVVPIVKDGSSNWDTFAEEAENLIVDENVSVVFGGWTSASRKTMKPIFEKYDHLLFYPVQYEGLEKSPNIIYTGASPNQQVLPAVKWAYDNLGTKFFLIGSDYVFPRSANEIIKDKINELGGTIMGEEYRLLGDTNFDDVVDKISESKPDVILNTVNGDSNLAFFKQLREKGISSEQIPTISFSIAEDEIRHFGVNYMQGDYASWNYFQSLTNEKNRQFVNNFQKKYGLDRVVDDPMEAGYIGVYLYAKAVESVGTDDIPVVREALRGMTFHAPEGPVGIDPHNQHLSKVVRIGKILPDGQFKIVSSSEKPIKPEPFPEYKTEEQWNSFLEDLYVGWDENWANPKISQGVQK</sequence>
<evidence type="ECO:0000313" key="2">
    <source>
        <dbReference type="Proteomes" id="UP000509478"/>
    </source>
</evidence>
<dbReference type="InterPro" id="IPR028082">
    <property type="entry name" value="Peripla_BP_I"/>
</dbReference>
<dbReference type="Gene3D" id="3.40.50.2300">
    <property type="match status" value="2"/>
</dbReference>
<dbReference type="NCBIfam" id="TIGR03407">
    <property type="entry name" value="urea_ABC_UrtA"/>
    <property type="match status" value="1"/>
</dbReference>
<protein>
    <submittedName>
        <fullName evidence="1">Urea ABC transporter substrate-binding protein</fullName>
    </submittedName>
</protein>
<accession>A0A7D5M6L3</accession>
<dbReference type="InterPro" id="IPR017777">
    <property type="entry name" value="ABC_urea-bd_UrtA"/>
</dbReference>
<organism evidence="1 2">
    <name type="scientific">Nitrosopumilus ureiphilus</name>
    <dbReference type="NCBI Taxonomy" id="1470067"/>
    <lineage>
        <taxon>Archaea</taxon>
        <taxon>Nitrososphaerota</taxon>
        <taxon>Nitrososphaeria</taxon>
        <taxon>Nitrosopumilales</taxon>
        <taxon>Nitrosopumilaceae</taxon>
        <taxon>Nitrosopumilus</taxon>
    </lineage>
</organism>
<reference evidence="1 2" key="1">
    <citation type="submission" date="2018-02" db="EMBL/GenBank/DDBJ databases">
        <title>Complete genome of Nitrosopumilus ureaphilus PS0.</title>
        <authorList>
            <person name="Qin W."/>
            <person name="Zheng Y."/>
            <person name="Stahl D.A."/>
        </authorList>
    </citation>
    <scope>NUCLEOTIDE SEQUENCE [LARGE SCALE GENOMIC DNA]</scope>
    <source>
        <strain evidence="1 2">PS0</strain>
    </source>
</reference>
<dbReference type="CDD" id="cd06355">
    <property type="entry name" value="PBP1_FmdD-like"/>
    <property type="match status" value="1"/>
</dbReference>
<evidence type="ECO:0000313" key="1">
    <source>
        <dbReference type="EMBL" id="QLH07695.1"/>
    </source>
</evidence>
<dbReference type="SUPFAM" id="SSF53822">
    <property type="entry name" value="Periplasmic binding protein-like I"/>
    <property type="match status" value="1"/>
</dbReference>
<dbReference type="GO" id="GO:0006865">
    <property type="term" value="P:amino acid transport"/>
    <property type="evidence" value="ECO:0007669"/>
    <property type="project" value="InterPro"/>
</dbReference>
<dbReference type="EMBL" id="CP026995">
    <property type="protein sequence ID" value="QLH07695.1"/>
    <property type="molecule type" value="Genomic_DNA"/>
</dbReference>
<gene>
    <name evidence="1" type="primary">urtA</name>
    <name evidence="1" type="ORF">C5F50_11900</name>
</gene>
<dbReference type="KEGG" id="nue:C5F50_11900"/>
<dbReference type="OrthoDB" id="200499at2157"/>
<dbReference type="Pfam" id="PF13433">
    <property type="entry name" value="Peripla_BP_5"/>
    <property type="match status" value="1"/>
</dbReference>
<dbReference type="Proteomes" id="UP000509478">
    <property type="component" value="Chromosome"/>
</dbReference>
<dbReference type="RefSeq" id="WP_179371573.1">
    <property type="nucleotide sequence ID" value="NZ_CP026995.1"/>
</dbReference>
<dbReference type="AlphaFoldDB" id="A0A7D5M6L3"/>